<protein>
    <submittedName>
        <fullName evidence="1">Uncharacterized protein</fullName>
    </submittedName>
</protein>
<name>T1D7R6_9ZZZZ</name>
<reference evidence="1" key="2">
    <citation type="journal article" date="2014" name="ISME J.">
        <title>Microbial stratification in low pH oxic and suboxic macroscopic growths along an acid mine drainage.</title>
        <authorList>
            <person name="Mendez-Garcia C."/>
            <person name="Mesa V."/>
            <person name="Sprenger R.R."/>
            <person name="Richter M."/>
            <person name="Diez M.S."/>
            <person name="Solano J."/>
            <person name="Bargiela R."/>
            <person name="Golyshina O.V."/>
            <person name="Manteca A."/>
            <person name="Ramos J.L."/>
            <person name="Gallego J.R."/>
            <person name="Llorente I."/>
            <person name="Martins Dos Santos V.A."/>
            <person name="Jensen O.N."/>
            <person name="Pelaez A.I."/>
            <person name="Sanchez J."/>
            <person name="Ferrer M."/>
        </authorList>
    </citation>
    <scope>NUCLEOTIDE SEQUENCE</scope>
</reference>
<gene>
    <name evidence="1" type="ORF">B1B_01054</name>
</gene>
<comment type="caution">
    <text evidence="1">The sequence shown here is derived from an EMBL/GenBank/DDBJ whole genome shotgun (WGS) entry which is preliminary data.</text>
</comment>
<proteinExistence type="predicted"/>
<dbReference type="EMBL" id="AUZY01000768">
    <property type="protein sequence ID" value="EQD77459.1"/>
    <property type="molecule type" value="Genomic_DNA"/>
</dbReference>
<organism evidence="1">
    <name type="scientific">mine drainage metagenome</name>
    <dbReference type="NCBI Taxonomy" id="410659"/>
    <lineage>
        <taxon>unclassified sequences</taxon>
        <taxon>metagenomes</taxon>
        <taxon>ecological metagenomes</taxon>
    </lineage>
</organism>
<reference evidence="1" key="1">
    <citation type="submission" date="2013-08" db="EMBL/GenBank/DDBJ databases">
        <authorList>
            <person name="Mendez C."/>
            <person name="Richter M."/>
            <person name="Ferrer M."/>
            <person name="Sanchez J."/>
        </authorList>
    </citation>
    <scope>NUCLEOTIDE SEQUENCE</scope>
</reference>
<sequence length="109" mass="11683">MGVVASPAGRSICFIFTLGPGQTWSMREGGFSNGLRPVSPVLVPVNVSSPFPQTFCYAWRPEQCQGYNQQAGSALPCPPNPWTIQSLLFSTAKQIPVLVADRITEGACP</sequence>
<evidence type="ECO:0000313" key="1">
    <source>
        <dbReference type="EMBL" id="EQD77459.1"/>
    </source>
</evidence>
<dbReference type="AlphaFoldDB" id="T1D7R6"/>
<accession>T1D7R6</accession>